<dbReference type="EMBL" id="UOFB01000020">
    <property type="protein sequence ID" value="VAW44133.1"/>
    <property type="molecule type" value="Genomic_DNA"/>
</dbReference>
<organism evidence="1">
    <name type="scientific">hydrothermal vent metagenome</name>
    <dbReference type="NCBI Taxonomy" id="652676"/>
    <lineage>
        <taxon>unclassified sequences</taxon>
        <taxon>metagenomes</taxon>
        <taxon>ecological metagenomes</taxon>
    </lineage>
</organism>
<accession>A0A3B0VVF7</accession>
<dbReference type="AlphaFoldDB" id="A0A3B0VVF7"/>
<sequence length="119" mass="13695">MTQAKTNDRKGLDSLPMESGVTYVVGRAYNDYSWYYQLTQQNSKFVGRMKKNTVYKVIKVQDIAPQDTSMILSDEIIRLDSKQAKKDCPTDLRRIVFKRDTDDKILIFGCFVELERGGG</sequence>
<gene>
    <name evidence="1" type="ORF">MNBD_GAMMA04-2161</name>
</gene>
<proteinExistence type="predicted"/>
<evidence type="ECO:0000313" key="1">
    <source>
        <dbReference type="EMBL" id="VAW44133.1"/>
    </source>
</evidence>
<reference evidence="1" key="1">
    <citation type="submission" date="2018-06" db="EMBL/GenBank/DDBJ databases">
        <authorList>
            <person name="Zhirakovskaya E."/>
        </authorList>
    </citation>
    <scope>NUCLEOTIDE SEQUENCE</scope>
</reference>
<protein>
    <submittedName>
        <fullName evidence="1">Uncharacterized protein</fullName>
    </submittedName>
</protein>
<name>A0A3B0VVF7_9ZZZZ</name>